<sequence>MDQTTATSVNARRWGFALSGLWTVLAVWGLVLGNLWLPLFQLLLAALTLATTYSPRAAAALHAPLLPRRRRN</sequence>
<organism evidence="2 3">
    <name type="scientific">Nocardioides hwasunensis</name>
    <dbReference type="NCBI Taxonomy" id="397258"/>
    <lineage>
        <taxon>Bacteria</taxon>
        <taxon>Bacillati</taxon>
        <taxon>Actinomycetota</taxon>
        <taxon>Actinomycetes</taxon>
        <taxon>Propionibacteriales</taxon>
        <taxon>Nocardioidaceae</taxon>
        <taxon>Nocardioides</taxon>
    </lineage>
</organism>
<dbReference type="RefSeq" id="WP_191197907.1">
    <property type="nucleotide sequence ID" value="NZ_BAAAPA010000002.1"/>
</dbReference>
<evidence type="ECO:0000313" key="2">
    <source>
        <dbReference type="EMBL" id="MBD3913600.1"/>
    </source>
</evidence>
<feature type="transmembrane region" description="Helical" evidence="1">
    <location>
        <begin position="43"/>
        <end position="66"/>
    </location>
</feature>
<evidence type="ECO:0000313" key="3">
    <source>
        <dbReference type="Proteomes" id="UP000649289"/>
    </source>
</evidence>
<keyword evidence="3" id="KW-1185">Reference proteome</keyword>
<dbReference type="EMBL" id="JACXYY010000001">
    <property type="protein sequence ID" value="MBD3913600.1"/>
    <property type="molecule type" value="Genomic_DNA"/>
</dbReference>
<evidence type="ECO:0000256" key="1">
    <source>
        <dbReference type="SAM" id="Phobius"/>
    </source>
</evidence>
<keyword evidence="1" id="KW-1133">Transmembrane helix</keyword>
<accession>A0ABR8MDI6</accession>
<reference evidence="2 3" key="1">
    <citation type="submission" date="2020-09" db="EMBL/GenBank/DDBJ databases">
        <title>novel species in genus Nocardioides.</title>
        <authorList>
            <person name="Zhang G."/>
        </authorList>
    </citation>
    <scope>NUCLEOTIDE SEQUENCE [LARGE SCALE GENOMIC DNA]</scope>
    <source>
        <strain evidence="2 3">19197</strain>
    </source>
</reference>
<dbReference type="Proteomes" id="UP000649289">
    <property type="component" value="Unassembled WGS sequence"/>
</dbReference>
<comment type="caution">
    <text evidence="2">The sequence shown here is derived from an EMBL/GenBank/DDBJ whole genome shotgun (WGS) entry which is preliminary data.</text>
</comment>
<keyword evidence="1" id="KW-0812">Transmembrane</keyword>
<protein>
    <recommendedName>
        <fullName evidence="4">DUF4395 family protein</fullName>
    </recommendedName>
</protein>
<proteinExistence type="predicted"/>
<feature type="transmembrane region" description="Helical" evidence="1">
    <location>
        <begin position="16"/>
        <end position="37"/>
    </location>
</feature>
<keyword evidence="1" id="KW-0472">Membrane</keyword>
<name>A0ABR8MDI6_9ACTN</name>
<evidence type="ECO:0008006" key="4">
    <source>
        <dbReference type="Google" id="ProtNLM"/>
    </source>
</evidence>
<gene>
    <name evidence="2" type="ORF">IEZ25_03145</name>
</gene>